<dbReference type="Pfam" id="PF01943">
    <property type="entry name" value="Polysacc_synt"/>
    <property type="match status" value="1"/>
</dbReference>
<feature type="transmembrane region" description="Helical" evidence="6">
    <location>
        <begin position="206"/>
        <end position="222"/>
    </location>
</feature>
<dbReference type="EMBL" id="VBAO01000001">
    <property type="protein sequence ID" value="TMI85142.1"/>
    <property type="molecule type" value="Genomic_DNA"/>
</dbReference>
<gene>
    <name evidence="7" type="ORF">E6H04_00050</name>
</gene>
<protein>
    <submittedName>
        <fullName evidence="7">Polysaccharide biosynthesis protein</fullName>
    </submittedName>
</protein>
<dbReference type="GO" id="GO:0005886">
    <property type="term" value="C:plasma membrane"/>
    <property type="evidence" value="ECO:0007669"/>
    <property type="project" value="UniProtKB-SubCell"/>
</dbReference>
<feature type="transmembrane region" description="Helical" evidence="6">
    <location>
        <begin position="163"/>
        <end position="185"/>
    </location>
</feature>
<dbReference type="PANTHER" id="PTHR30250:SF26">
    <property type="entry name" value="PSMA PROTEIN"/>
    <property type="match status" value="1"/>
</dbReference>
<keyword evidence="4 6" id="KW-1133">Transmembrane helix</keyword>
<evidence type="ECO:0000256" key="2">
    <source>
        <dbReference type="ARBA" id="ARBA00022475"/>
    </source>
</evidence>
<organism evidence="7 8">
    <name type="scientific">Candidatus Segetimicrobium genomatis</name>
    <dbReference type="NCBI Taxonomy" id="2569760"/>
    <lineage>
        <taxon>Bacteria</taxon>
        <taxon>Bacillati</taxon>
        <taxon>Candidatus Sysuimicrobiota</taxon>
        <taxon>Candidatus Sysuimicrobiia</taxon>
        <taxon>Candidatus Sysuimicrobiales</taxon>
        <taxon>Candidatus Segetimicrobiaceae</taxon>
        <taxon>Candidatus Segetimicrobium</taxon>
    </lineage>
</organism>
<dbReference type="AlphaFoldDB" id="A0A537JPA6"/>
<feature type="transmembrane region" description="Helical" evidence="6">
    <location>
        <begin position="379"/>
        <end position="400"/>
    </location>
</feature>
<reference evidence="7 8" key="1">
    <citation type="journal article" date="2019" name="Nat. Microbiol.">
        <title>Mediterranean grassland soil C-N compound turnover is dependent on rainfall and depth, and is mediated by genomically divergent microorganisms.</title>
        <authorList>
            <person name="Diamond S."/>
            <person name="Andeer P.F."/>
            <person name="Li Z."/>
            <person name="Crits-Christoph A."/>
            <person name="Burstein D."/>
            <person name="Anantharaman K."/>
            <person name="Lane K.R."/>
            <person name="Thomas B.C."/>
            <person name="Pan C."/>
            <person name="Northen T.R."/>
            <person name="Banfield J.F."/>
        </authorList>
    </citation>
    <scope>NUCLEOTIDE SEQUENCE [LARGE SCALE GENOMIC DNA]</scope>
    <source>
        <strain evidence="7">NP_7</strain>
    </source>
</reference>
<feature type="transmembrane region" description="Helical" evidence="6">
    <location>
        <begin position="287"/>
        <end position="306"/>
    </location>
</feature>
<dbReference type="InterPro" id="IPR050833">
    <property type="entry name" value="Poly_Biosynth_Transport"/>
</dbReference>
<sequence>MTVAVGFFLSPFILHTLGNDAFGLWVLVFSITGYYGLFDLGIRSSIIKYVAKYAAIRDYDGLARLVNTSLCSYGGVAAVLLVVTGVGAWYVDSIFRVPPAFLQTARLLFVMVGAALALGFPMSVFKGVLQGLQEFHWLNLTQIVCDLLRALLIVIALSHGRGLLTVALITVALPLLASCVHVLIVRRRIPISFGLHYVHRASFHQMISYGAVTFMIMVADQLRFASDAIVIGIFLSVSAVTYFSIAAKLVDYANNVVDSMAETFLPLSSRFDATGDLSRMRRLFIDGNRACAIVLFPICAMLIVRGRSIIDVWVGPEYESSYVILVLLIVSRTAYRAQGASNRILFGMARHKPLGLAVLAEGAANLVLSILLVRHFGIVGVALGTAIPLLCLSLFFLPYYPCRLLGVRLRDFVRHAYVPALALCVPLVAALLVMERLFDARTYLELGAQLLAAGTVYGAGVVWFLALKQPIHMTLKRQFTNLVQQALSR</sequence>
<evidence type="ECO:0000256" key="5">
    <source>
        <dbReference type="ARBA" id="ARBA00023136"/>
    </source>
</evidence>
<feature type="transmembrane region" description="Helical" evidence="6">
    <location>
        <begin position="356"/>
        <end position="373"/>
    </location>
</feature>
<feature type="transmembrane region" description="Helical" evidence="6">
    <location>
        <begin position="446"/>
        <end position="467"/>
    </location>
</feature>
<feature type="transmembrane region" description="Helical" evidence="6">
    <location>
        <begin position="228"/>
        <end position="250"/>
    </location>
</feature>
<dbReference type="PANTHER" id="PTHR30250">
    <property type="entry name" value="PST FAMILY PREDICTED COLANIC ACID TRANSPORTER"/>
    <property type="match status" value="1"/>
</dbReference>
<evidence type="ECO:0000256" key="4">
    <source>
        <dbReference type="ARBA" id="ARBA00022989"/>
    </source>
</evidence>
<comment type="subcellular location">
    <subcellularLocation>
        <location evidence="1">Cell membrane</location>
        <topology evidence="1">Multi-pass membrane protein</topology>
    </subcellularLocation>
</comment>
<feature type="transmembrane region" description="Helical" evidence="6">
    <location>
        <begin position="318"/>
        <end position="335"/>
    </location>
</feature>
<proteinExistence type="predicted"/>
<accession>A0A537JPA6</accession>
<dbReference type="InterPro" id="IPR002797">
    <property type="entry name" value="Polysacc_synth"/>
</dbReference>
<feature type="transmembrane region" description="Helical" evidence="6">
    <location>
        <begin position="22"/>
        <end position="42"/>
    </location>
</feature>
<evidence type="ECO:0000313" key="7">
    <source>
        <dbReference type="EMBL" id="TMI85142.1"/>
    </source>
</evidence>
<evidence type="ECO:0000256" key="3">
    <source>
        <dbReference type="ARBA" id="ARBA00022692"/>
    </source>
</evidence>
<keyword evidence="3 6" id="KW-0812">Transmembrane</keyword>
<feature type="transmembrane region" description="Helical" evidence="6">
    <location>
        <begin position="70"/>
        <end position="91"/>
    </location>
</feature>
<keyword evidence="5 6" id="KW-0472">Membrane</keyword>
<feature type="transmembrane region" description="Helical" evidence="6">
    <location>
        <begin position="103"/>
        <end position="125"/>
    </location>
</feature>
<feature type="transmembrane region" description="Helical" evidence="6">
    <location>
        <begin position="412"/>
        <end position="434"/>
    </location>
</feature>
<feature type="transmembrane region" description="Helical" evidence="6">
    <location>
        <begin position="137"/>
        <end position="157"/>
    </location>
</feature>
<keyword evidence="2" id="KW-1003">Cell membrane</keyword>
<evidence type="ECO:0000256" key="1">
    <source>
        <dbReference type="ARBA" id="ARBA00004651"/>
    </source>
</evidence>
<evidence type="ECO:0000313" key="8">
    <source>
        <dbReference type="Proteomes" id="UP000320048"/>
    </source>
</evidence>
<name>A0A537JPA6_9BACT</name>
<dbReference type="Proteomes" id="UP000320048">
    <property type="component" value="Unassembled WGS sequence"/>
</dbReference>
<evidence type="ECO:0000256" key="6">
    <source>
        <dbReference type="SAM" id="Phobius"/>
    </source>
</evidence>
<comment type="caution">
    <text evidence="7">The sequence shown here is derived from an EMBL/GenBank/DDBJ whole genome shotgun (WGS) entry which is preliminary data.</text>
</comment>